<feature type="transmembrane region" description="Helical" evidence="1">
    <location>
        <begin position="374"/>
        <end position="400"/>
    </location>
</feature>
<feature type="transmembrane region" description="Helical" evidence="1">
    <location>
        <begin position="332"/>
        <end position="353"/>
    </location>
</feature>
<organism evidence="2 3">
    <name type="scientific">Candidatus Zymogenus saltonus</name>
    <dbReference type="NCBI Taxonomy" id="2844893"/>
    <lineage>
        <taxon>Bacteria</taxon>
        <taxon>Deltaproteobacteria</taxon>
        <taxon>Candidatus Zymogenia</taxon>
        <taxon>Candidatus Zymogeniales</taxon>
        <taxon>Candidatus Zymogenaceae</taxon>
        <taxon>Candidatus Zymogenus</taxon>
    </lineage>
</organism>
<proteinExistence type="predicted"/>
<dbReference type="Pfam" id="PF13347">
    <property type="entry name" value="MFS_2"/>
    <property type="match status" value="1"/>
</dbReference>
<name>A0A9D8KHK6_9DELT</name>
<keyword evidence="1" id="KW-1133">Transmembrane helix</keyword>
<feature type="transmembrane region" description="Helical" evidence="1">
    <location>
        <begin position="88"/>
        <end position="108"/>
    </location>
</feature>
<dbReference type="GO" id="GO:0015293">
    <property type="term" value="F:symporter activity"/>
    <property type="evidence" value="ECO:0007669"/>
    <property type="project" value="InterPro"/>
</dbReference>
<dbReference type="EMBL" id="JAFGIX010000059">
    <property type="protein sequence ID" value="MBN1573911.1"/>
    <property type="molecule type" value="Genomic_DNA"/>
</dbReference>
<accession>A0A9D8KHK6</accession>
<keyword evidence="1" id="KW-0812">Transmembrane</keyword>
<feature type="transmembrane region" description="Helical" evidence="1">
    <location>
        <begin position="278"/>
        <end position="297"/>
    </location>
</feature>
<protein>
    <submittedName>
        <fullName evidence="2">MFS transporter</fullName>
    </submittedName>
</protein>
<feature type="transmembrane region" description="Helical" evidence="1">
    <location>
        <begin position="193"/>
        <end position="215"/>
    </location>
</feature>
<keyword evidence="1" id="KW-0472">Membrane</keyword>
<sequence>MSPLTKPFPGEKLPWYYKFFFGLGDFLGGGSFVLIGVYYTIFLTDVVYLGFIFITLNMVIAKVWDAITDPLMGILSDKTKSRWGRRRVYFIIAILPVAISFFLMWLPLKVGENQENQIGIFIYFLVTHLFFRTVFTMVMIPFNAIIPELTTDYDERSSISGYRGVFSIFSSLLSAALPGLIVAKFTDAGTGHAVMAGIFGLFYALPFISSFFFSYERPEYQRSKPLPFWESFKESSRNRSFLYLLGLYIFAFVAFDILMATFLYFLKYYLGRESMGSALLGTLLFVEMIFLPVYIVIANRTSKKTSMTIGLIIWGVAMSTAWFFPADIPNTFLYAYAFVVGMGTSAVAILPWAMLPDISDVDELMTGKRREGVYAGFFTFIRKISSGLALAAIPLCLGFADYDGKLDVQGEEAVKMIRILFSIVPILFIIVTVYFTTKFPLNSHTHAVCMNEIRRRKGDDYDDMGLSEEEKERILTALTGSPDRWKGKA</sequence>
<comment type="caution">
    <text evidence="2">The sequence shown here is derived from an EMBL/GenBank/DDBJ whole genome shotgun (WGS) entry which is preliminary data.</text>
</comment>
<dbReference type="GO" id="GO:0008643">
    <property type="term" value="P:carbohydrate transport"/>
    <property type="evidence" value="ECO:0007669"/>
    <property type="project" value="InterPro"/>
</dbReference>
<feature type="transmembrane region" description="Helical" evidence="1">
    <location>
        <begin position="161"/>
        <end position="181"/>
    </location>
</feature>
<dbReference type="Gene3D" id="1.20.1250.20">
    <property type="entry name" value="MFS general substrate transporter like domains"/>
    <property type="match status" value="1"/>
</dbReference>
<dbReference type="SUPFAM" id="SSF103473">
    <property type="entry name" value="MFS general substrate transporter"/>
    <property type="match status" value="1"/>
</dbReference>
<feature type="transmembrane region" description="Helical" evidence="1">
    <location>
        <begin position="120"/>
        <end position="140"/>
    </location>
</feature>
<feature type="transmembrane region" description="Helical" evidence="1">
    <location>
        <begin position="20"/>
        <end position="41"/>
    </location>
</feature>
<dbReference type="GO" id="GO:0005886">
    <property type="term" value="C:plasma membrane"/>
    <property type="evidence" value="ECO:0007669"/>
    <property type="project" value="TreeGrafter"/>
</dbReference>
<dbReference type="PANTHER" id="PTHR11328">
    <property type="entry name" value="MAJOR FACILITATOR SUPERFAMILY DOMAIN-CONTAINING PROTEIN"/>
    <property type="match status" value="1"/>
</dbReference>
<feature type="transmembrane region" description="Helical" evidence="1">
    <location>
        <begin position="47"/>
        <end position="67"/>
    </location>
</feature>
<dbReference type="CDD" id="cd17332">
    <property type="entry name" value="MFS_MelB_like"/>
    <property type="match status" value="1"/>
</dbReference>
<reference evidence="2" key="1">
    <citation type="journal article" date="2021" name="Environ. Microbiol.">
        <title>Genomic characterization of three novel Desulfobacterota classes expand the metabolic and phylogenetic diversity of the phylum.</title>
        <authorList>
            <person name="Murphy C.L."/>
            <person name="Biggerstaff J."/>
            <person name="Eichhorn A."/>
            <person name="Ewing E."/>
            <person name="Shahan R."/>
            <person name="Soriano D."/>
            <person name="Stewart S."/>
            <person name="VanMol K."/>
            <person name="Walker R."/>
            <person name="Walters P."/>
            <person name="Elshahed M.S."/>
            <person name="Youssef N.H."/>
        </authorList>
    </citation>
    <scope>NUCLEOTIDE SEQUENCE</scope>
    <source>
        <strain evidence="2">Zod_Metabat.24</strain>
    </source>
</reference>
<feature type="transmembrane region" description="Helical" evidence="1">
    <location>
        <begin position="309"/>
        <end position="326"/>
    </location>
</feature>
<gene>
    <name evidence="2" type="ORF">JW984_12005</name>
</gene>
<dbReference type="AlphaFoldDB" id="A0A9D8KHK6"/>
<evidence type="ECO:0000256" key="1">
    <source>
        <dbReference type="SAM" id="Phobius"/>
    </source>
</evidence>
<evidence type="ECO:0000313" key="2">
    <source>
        <dbReference type="EMBL" id="MBN1573911.1"/>
    </source>
</evidence>
<dbReference type="InterPro" id="IPR036259">
    <property type="entry name" value="MFS_trans_sf"/>
</dbReference>
<evidence type="ECO:0000313" key="3">
    <source>
        <dbReference type="Proteomes" id="UP000809273"/>
    </source>
</evidence>
<feature type="transmembrane region" description="Helical" evidence="1">
    <location>
        <begin position="241"/>
        <end position="266"/>
    </location>
</feature>
<dbReference type="PANTHER" id="PTHR11328:SF24">
    <property type="entry name" value="MAJOR FACILITATOR SUPERFAMILY (MFS) PROFILE DOMAIN-CONTAINING PROTEIN"/>
    <property type="match status" value="1"/>
</dbReference>
<reference evidence="2" key="2">
    <citation type="submission" date="2021-01" db="EMBL/GenBank/DDBJ databases">
        <authorList>
            <person name="Hahn C.R."/>
            <person name="Youssef N.H."/>
            <person name="Elshahed M."/>
        </authorList>
    </citation>
    <scope>NUCLEOTIDE SEQUENCE</scope>
    <source>
        <strain evidence="2">Zod_Metabat.24</strain>
    </source>
</reference>
<dbReference type="InterPro" id="IPR039672">
    <property type="entry name" value="MFS_2"/>
</dbReference>
<feature type="transmembrane region" description="Helical" evidence="1">
    <location>
        <begin position="416"/>
        <end position="435"/>
    </location>
</feature>
<dbReference type="Proteomes" id="UP000809273">
    <property type="component" value="Unassembled WGS sequence"/>
</dbReference>